<protein>
    <submittedName>
        <fullName evidence="2">Uncharacterized protein</fullName>
    </submittedName>
</protein>
<dbReference type="Proteomes" id="UP000011086">
    <property type="component" value="Unassembled WGS sequence"/>
</dbReference>
<keyword evidence="1" id="KW-0732">Signal</keyword>
<organism evidence="2">
    <name type="scientific">Pyricularia oryzae (strain Y34)</name>
    <name type="common">Rice blast fungus</name>
    <name type="synonym">Magnaporthe oryzae</name>
    <dbReference type="NCBI Taxonomy" id="1143189"/>
    <lineage>
        <taxon>Eukaryota</taxon>
        <taxon>Fungi</taxon>
        <taxon>Dikarya</taxon>
        <taxon>Ascomycota</taxon>
        <taxon>Pezizomycotina</taxon>
        <taxon>Sordariomycetes</taxon>
        <taxon>Sordariomycetidae</taxon>
        <taxon>Magnaporthales</taxon>
        <taxon>Pyriculariaceae</taxon>
        <taxon>Pyricularia</taxon>
    </lineage>
</organism>
<proteinExistence type="predicted"/>
<sequence>MVAFGFAPLSIWILYLAATSLATSSKTVSCFPDAIHIDGHSHKGLDAPRVRVPARRSLFEKRARHPFVSCFARDLTGTCLTASTIFAMGTPRAAIFALTIRPVQAFSDIVRNVSPNHIWLNLCGKGPRTFEAMNYCNWFLENYVENSERQTLSIKSENHSERSVKRDLTVLHLWRTFVTAADNTILYPKSQIVTDCNPSLWTLVYIDGKARRGSGPVSDIVDSPTERIWQPPRLIRSHVTDWKSWACG</sequence>
<name>A0AA97PAV4_PYRO3</name>
<evidence type="ECO:0000313" key="2">
    <source>
        <dbReference type="EMBL" id="ELQ44802.1"/>
    </source>
</evidence>
<gene>
    <name evidence="2" type="ORF">OOU_Y34scaffold00050g18</name>
</gene>
<dbReference type="AlphaFoldDB" id="A0AA97PAV4"/>
<accession>A0AA97PAV4</accession>
<evidence type="ECO:0000256" key="1">
    <source>
        <dbReference type="SAM" id="SignalP"/>
    </source>
</evidence>
<dbReference type="EMBL" id="JH793390">
    <property type="protein sequence ID" value="ELQ44802.1"/>
    <property type="molecule type" value="Genomic_DNA"/>
</dbReference>
<feature type="signal peptide" evidence="1">
    <location>
        <begin position="1"/>
        <end position="22"/>
    </location>
</feature>
<feature type="chain" id="PRO_5041688162" evidence="1">
    <location>
        <begin position="23"/>
        <end position="248"/>
    </location>
</feature>
<reference evidence="2" key="1">
    <citation type="journal article" date="2012" name="PLoS Genet.">
        <title>Comparative analysis of the genomes of two field isolates of the rice blast fungus Magnaporthe oryzae.</title>
        <authorList>
            <person name="Xue M."/>
            <person name="Yang J."/>
            <person name="Li Z."/>
            <person name="Hu S."/>
            <person name="Yao N."/>
            <person name="Dean R.A."/>
            <person name="Zhao W."/>
            <person name="Shen M."/>
            <person name="Zhang H."/>
            <person name="Li C."/>
            <person name="Liu L."/>
            <person name="Cao L."/>
            <person name="Xu X."/>
            <person name="Xing Y."/>
            <person name="Hsiang T."/>
            <person name="Zhang Z."/>
            <person name="Xu J.R."/>
            <person name="Peng Y.L."/>
        </authorList>
    </citation>
    <scope>NUCLEOTIDE SEQUENCE</scope>
    <source>
        <strain evidence="2">Y34</strain>
    </source>
</reference>